<keyword evidence="3" id="KW-0694">RNA-binding</keyword>
<evidence type="ECO:0000256" key="2">
    <source>
        <dbReference type="ARBA" id="ARBA00022730"/>
    </source>
</evidence>
<dbReference type="GO" id="GO:0015935">
    <property type="term" value="C:small ribosomal subunit"/>
    <property type="evidence" value="ECO:0007669"/>
    <property type="project" value="TreeGrafter"/>
</dbReference>
<dbReference type="GO" id="GO:0003735">
    <property type="term" value="F:structural constituent of ribosome"/>
    <property type="evidence" value="ECO:0007669"/>
    <property type="project" value="InterPro"/>
</dbReference>
<comment type="caution">
    <text evidence="6">The sequence shown here is derived from an EMBL/GenBank/DDBJ whole genome shotgun (WGS) entry which is preliminary data.</text>
</comment>
<keyword evidence="5" id="KW-0687">Ribonucleoprotein</keyword>
<keyword evidence="2" id="KW-0699">rRNA-binding</keyword>
<dbReference type="InterPro" id="IPR036510">
    <property type="entry name" value="Ribosomal_bS20_sf"/>
</dbReference>
<keyword evidence="4" id="KW-0689">Ribosomal protein</keyword>
<name>X0TUA4_9ZZZZ</name>
<evidence type="ECO:0008006" key="7">
    <source>
        <dbReference type="Google" id="ProtNLM"/>
    </source>
</evidence>
<gene>
    <name evidence="6" type="ORF">S01H1_28426</name>
</gene>
<dbReference type="InterPro" id="IPR002583">
    <property type="entry name" value="Ribosomal_bS20"/>
</dbReference>
<feature type="non-terminal residue" evidence="6">
    <location>
        <position position="1"/>
    </location>
</feature>
<evidence type="ECO:0000256" key="3">
    <source>
        <dbReference type="ARBA" id="ARBA00022884"/>
    </source>
</evidence>
<dbReference type="Pfam" id="PF01649">
    <property type="entry name" value="Ribosomal_S20p"/>
    <property type="match status" value="1"/>
</dbReference>
<dbReference type="NCBIfam" id="TIGR00029">
    <property type="entry name" value="S20"/>
    <property type="match status" value="1"/>
</dbReference>
<evidence type="ECO:0000256" key="5">
    <source>
        <dbReference type="ARBA" id="ARBA00023274"/>
    </source>
</evidence>
<evidence type="ECO:0000256" key="1">
    <source>
        <dbReference type="ARBA" id="ARBA00007634"/>
    </source>
</evidence>
<protein>
    <recommendedName>
        <fullName evidence="7">30S ribosomal protein S20</fullName>
    </recommendedName>
</protein>
<sequence>RKNKSILRTEIKKLRTTIEKKDRKKAEEQMPQTFSIIDKSIKKGTIHEITGNRYKSRLSRQVELINLAVPK</sequence>
<proteinExistence type="inferred from homology"/>
<evidence type="ECO:0000256" key="4">
    <source>
        <dbReference type="ARBA" id="ARBA00022980"/>
    </source>
</evidence>
<comment type="similarity">
    <text evidence="1">Belongs to the bacterial ribosomal protein bS20 family.</text>
</comment>
<reference evidence="6" key="1">
    <citation type="journal article" date="2014" name="Front. Microbiol.">
        <title>High frequency of phylogenetically diverse reductive dehalogenase-homologous genes in deep subseafloor sedimentary metagenomes.</title>
        <authorList>
            <person name="Kawai M."/>
            <person name="Futagami T."/>
            <person name="Toyoda A."/>
            <person name="Takaki Y."/>
            <person name="Nishi S."/>
            <person name="Hori S."/>
            <person name="Arai W."/>
            <person name="Tsubouchi T."/>
            <person name="Morono Y."/>
            <person name="Uchiyama I."/>
            <person name="Ito T."/>
            <person name="Fujiyama A."/>
            <person name="Inagaki F."/>
            <person name="Takami H."/>
        </authorList>
    </citation>
    <scope>NUCLEOTIDE SEQUENCE</scope>
    <source>
        <strain evidence="6">Expedition CK06-06</strain>
    </source>
</reference>
<evidence type="ECO:0000313" key="6">
    <source>
        <dbReference type="EMBL" id="GAF97153.1"/>
    </source>
</evidence>
<dbReference type="GO" id="GO:0070181">
    <property type="term" value="F:small ribosomal subunit rRNA binding"/>
    <property type="evidence" value="ECO:0007669"/>
    <property type="project" value="TreeGrafter"/>
</dbReference>
<dbReference type="GO" id="GO:0006412">
    <property type="term" value="P:translation"/>
    <property type="evidence" value="ECO:0007669"/>
    <property type="project" value="InterPro"/>
</dbReference>
<dbReference type="Gene3D" id="1.20.58.110">
    <property type="entry name" value="Ribosomal protein S20"/>
    <property type="match status" value="1"/>
</dbReference>
<organism evidence="6">
    <name type="scientific">marine sediment metagenome</name>
    <dbReference type="NCBI Taxonomy" id="412755"/>
    <lineage>
        <taxon>unclassified sequences</taxon>
        <taxon>metagenomes</taxon>
        <taxon>ecological metagenomes</taxon>
    </lineage>
</organism>
<dbReference type="EMBL" id="BARS01017373">
    <property type="protein sequence ID" value="GAF97153.1"/>
    <property type="molecule type" value="Genomic_DNA"/>
</dbReference>
<dbReference type="SUPFAM" id="SSF46992">
    <property type="entry name" value="Ribosomal protein S20"/>
    <property type="match status" value="1"/>
</dbReference>
<dbReference type="PANTHER" id="PTHR33398:SF1">
    <property type="entry name" value="SMALL RIBOSOMAL SUBUNIT PROTEIN BS20C"/>
    <property type="match status" value="1"/>
</dbReference>
<dbReference type="AlphaFoldDB" id="X0TUA4"/>
<accession>X0TUA4</accession>
<dbReference type="PANTHER" id="PTHR33398">
    <property type="entry name" value="30S RIBOSOMAL PROTEIN S20"/>
    <property type="match status" value="1"/>
</dbReference>